<reference evidence="2" key="1">
    <citation type="submission" date="2025-08" db="UniProtKB">
        <authorList>
            <consortium name="RefSeq"/>
        </authorList>
    </citation>
    <scope>IDENTIFICATION</scope>
    <source>
        <tissue evidence="2">Total insect</tissue>
    </source>
</reference>
<evidence type="ECO:0000313" key="1">
    <source>
        <dbReference type="Proteomes" id="UP000515158"/>
    </source>
</evidence>
<dbReference type="GeneID" id="117643038"/>
<accession>A0A6P8YKL6</accession>
<dbReference type="InParanoid" id="A0A6P8YKL6"/>
<sequence length="203" mass="23604">MVLKPGVPIPSDRFIVNSAGHELTDVYTYYHQRFPEAGVTARPIRTTVATNKFDLSPKTQKYATCALDHSDTQENRRMQKLRTLMETKLMEVFPITEGHDLPDREDMEAEMKQAIQLSYKDDFEVPRDFIKDIEAAWRKKASTSFIKHCAHRMVMEKKDITELELDRNRVFKKTWRLMKSDILTHFKLPTLKANITLLVTSGS</sequence>
<name>A0A6P8YKL6_THRPL</name>
<organism evidence="2">
    <name type="scientific">Thrips palmi</name>
    <name type="common">Melon thrips</name>
    <dbReference type="NCBI Taxonomy" id="161013"/>
    <lineage>
        <taxon>Eukaryota</taxon>
        <taxon>Metazoa</taxon>
        <taxon>Ecdysozoa</taxon>
        <taxon>Arthropoda</taxon>
        <taxon>Hexapoda</taxon>
        <taxon>Insecta</taxon>
        <taxon>Pterygota</taxon>
        <taxon>Neoptera</taxon>
        <taxon>Paraneoptera</taxon>
        <taxon>Thysanoptera</taxon>
        <taxon>Terebrantia</taxon>
        <taxon>Thripoidea</taxon>
        <taxon>Thripidae</taxon>
        <taxon>Thrips</taxon>
    </lineage>
</organism>
<evidence type="ECO:0000313" key="2">
    <source>
        <dbReference type="RefSeq" id="XP_034237570.1"/>
    </source>
</evidence>
<gene>
    <name evidence="2" type="primary">LOC117643038</name>
</gene>
<dbReference type="RefSeq" id="XP_034237570.1">
    <property type="nucleotide sequence ID" value="XM_034381679.1"/>
</dbReference>
<keyword evidence="1" id="KW-1185">Reference proteome</keyword>
<dbReference type="AlphaFoldDB" id="A0A6P8YKL6"/>
<dbReference type="Proteomes" id="UP000515158">
    <property type="component" value="Unplaced"/>
</dbReference>
<dbReference type="KEGG" id="tpal:117643038"/>
<proteinExistence type="predicted"/>
<protein>
    <submittedName>
        <fullName evidence="2">Uncharacterized protein LOC117643038</fullName>
    </submittedName>
</protein>